<proteinExistence type="predicted"/>
<protein>
    <submittedName>
        <fullName evidence="2">Uncharacterized protein</fullName>
    </submittedName>
</protein>
<dbReference type="AlphaFoldDB" id="A0A0F9PMG0"/>
<dbReference type="PROSITE" id="PS51257">
    <property type="entry name" value="PROKAR_LIPOPROTEIN"/>
    <property type="match status" value="1"/>
</dbReference>
<sequence>MNVRLIREIAQTIVILVVCVGIVMLIIGGCASFPSLSHDQCNATLYETAMEHEQCLLAATKHEERLERRAEQRDKLIMFLNACDAANGLILLEVIKYGSSNLPRSNEKRIAMREYGYKYTHDNVGKDARINDFRCIRDLRRIF</sequence>
<organism evidence="2">
    <name type="scientific">marine sediment metagenome</name>
    <dbReference type="NCBI Taxonomy" id="412755"/>
    <lineage>
        <taxon>unclassified sequences</taxon>
        <taxon>metagenomes</taxon>
        <taxon>ecological metagenomes</taxon>
    </lineage>
</organism>
<comment type="caution">
    <text evidence="2">The sequence shown here is derived from an EMBL/GenBank/DDBJ whole genome shotgun (WGS) entry which is preliminary data.</text>
</comment>
<evidence type="ECO:0000313" key="2">
    <source>
        <dbReference type="EMBL" id="KKN32975.1"/>
    </source>
</evidence>
<keyword evidence="1" id="KW-0472">Membrane</keyword>
<name>A0A0F9PMG0_9ZZZZ</name>
<feature type="transmembrane region" description="Helical" evidence="1">
    <location>
        <begin position="12"/>
        <end position="34"/>
    </location>
</feature>
<keyword evidence="1" id="KW-0812">Transmembrane</keyword>
<reference evidence="2" key="1">
    <citation type="journal article" date="2015" name="Nature">
        <title>Complex archaea that bridge the gap between prokaryotes and eukaryotes.</title>
        <authorList>
            <person name="Spang A."/>
            <person name="Saw J.H."/>
            <person name="Jorgensen S.L."/>
            <person name="Zaremba-Niedzwiedzka K."/>
            <person name="Martijn J."/>
            <person name="Lind A.E."/>
            <person name="van Eijk R."/>
            <person name="Schleper C."/>
            <person name="Guy L."/>
            <person name="Ettema T.J."/>
        </authorList>
    </citation>
    <scope>NUCLEOTIDE SEQUENCE</scope>
</reference>
<evidence type="ECO:0000256" key="1">
    <source>
        <dbReference type="SAM" id="Phobius"/>
    </source>
</evidence>
<gene>
    <name evidence="2" type="ORF">LCGC14_0808470</name>
</gene>
<keyword evidence="1" id="KW-1133">Transmembrane helix</keyword>
<accession>A0A0F9PMG0</accession>
<dbReference type="EMBL" id="LAZR01002215">
    <property type="protein sequence ID" value="KKN32975.1"/>
    <property type="molecule type" value="Genomic_DNA"/>
</dbReference>